<organism evidence="1 2">
    <name type="scientific">Candidatus Kerfeldbacteria bacterium RIFCSPLOWO2_01_FULL_48_11</name>
    <dbReference type="NCBI Taxonomy" id="1798543"/>
    <lineage>
        <taxon>Bacteria</taxon>
        <taxon>Candidatus Kerfeldiibacteriota</taxon>
    </lineage>
</organism>
<dbReference type="SUPFAM" id="SSF55785">
    <property type="entry name" value="PYP-like sensor domain (PAS domain)"/>
    <property type="match status" value="1"/>
</dbReference>
<sequence length="131" mass="14696">MSTEEHHHDVITQVTEQFAEVYSGSSQGIYIFLDDHHYSLNNRLLGLLGYASTDEILADGKSFLEKLIEPQSQAKLVEAYQAAMQQMTGSTLSVSWLKKSGQILKTTVILVPISFDKHLMALHFIEVEKGQ</sequence>
<reference evidence="1 2" key="1">
    <citation type="journal article" date="2016" name="Nat. Commun.">
        <title>Thousands of microbial genomes shed light on interconnected biogeochemical processes in an aquifer system.</title>
        <authorList>
            <person name="Anantharaman K."/>
            <person name="Brown C.T."/>
            <person name="Hug L.A."/>
            <person name="Sharon I."/>
            <person name="Castelle C.J."/>
            <person name="Probst A.J."/>
            <person name="Thomas B.C."/>
            <person name="Singh A."/>
            <person name="Wilkins M.J."/>
            <person name="Karaoz U."/>
            <person name="Brodie E.L."/>
            <person name="Williams K.H."/>
            <person name="Hubbard S.S."/>
            <person name="Banfield J.F."/>
        </authorList>
    </citation>
    <scope>NUCLEOTIDE SEQUENCE [LARGE SCALE GENOMIC DNA]</scope>
</reference>
<dbReference type="STRING" id="1798543.A2898_01955"/>
<dbReference type="EMBL" id="MHKE01000012">
    <property type="protein sequence ID" value="OGY84013.1"/>
    <property type="molecule type" value="Genomic_DNA"/>
</dbReference>
<evidence type="ECO:0008006" key="3">
    <source>
        <dbReference type="Google" id="ProtNLM"/>
    </source>
</evidence>
<evidence type="ECO:0000313" key="2">
    <source>
        <dbReference type="Proteomes" id="UP000179164"/>
    </source>
</evidence>
<proteinExistence type="predicted"/>
<accession>A0A1G2B492</accession>
<dbReference type="InterPro" id="IPR035965">
    <property type="entry name" value="PAS-like_dom_sf"/>
</dbReference>
<comment type="caution">
    <text evidence="1">The sequence shown here is derived from an EMBL/GenBank/DDBJ whole genome shotgun (WGS) entry which is preliminary data.</text>
</comment>
<dbReference type="Gene3D" id="3.30.450.20">
    <property type="entry name" value="PAS domain"/>
    <property type="match status" value="1"/>
</dbReference>
<name>A0A1G2B492_9BACT</name>
<dbReference type="AlphaFoldDB" id="A0A1G2B492"/>
<dbReference type="Proteomes" id="UP000179164">
    <property type="component" value="Unassembled WGS sequence"/>
</dbReference>
<gene>
    <name evidence="1" type="ORF">A2898_01955</name>
</gene>
<evidence type="ECO:0000313" key="1">
    <source>
        <dbReference type="EMBL" id="OGY84013.1"/>
    </source>
</evidence>
<protein>
    <recommendedName>
        <fullName evidence="3">PAS domain-containing protein</fullName>
    </recommendedName>
</protein>